<organism evidence="2">
    <name type="scientific">Salmonella enterica subsp. houtenae serovar 45:g,z51:-</name>
    <dbReference type="NCBI Taxonomy" id="1967611"/>
    <lineage>
        <taxon>Bacteria</taxon>
        <taxon>Pseudomonadati</taxon>
        <taxon>Pseudomonadota</taxon>
        <taxon>Gammaproteobacteria</taxon>
        <taxon>Enterobacterales</taxon>
        <taxon>Enterobacteriaceae</taxon>
        <taxon>Salmonella</taxon>
    </lineage>
</organism>
<dbReference type="InterPro" id="IPR022385">
    <property type="entry name" value="Rhs_assc_core"/>
</dbReference>
<sequence>MSEMTAATGTPVVSVRDNRGIPVRTLNWNREEAAAQLRLLVSHNLINDDSRVSESRDPRLFTAWSADDTTVANLCNTPSLAGQVLKRESTDSGWQVVVFDAAGRPVWMTDGRGTVQSLSYDELGRQVSGSEQLSGGAVRVSWRGEYGDAGPENDGSQDNNLRGMCVAQYDDGGLQVVNSVALSGTVLSGSQQFLASAEAQPDWPEADSDRQALLEATKYTTIALSDALGAPLVQTDAMGHQLAWQYDVSGRICSQAVTPAGGSKQTLLESVTWSEAGQVLEEVAGNGVTTVYSYEPETQWLVTVTAQRTDNTVLQALGYGYDNTGNVLSVSDGTVASRYWRNQATDGVRMFSYDALYQLVNATGRENATNTVMPYASLPAMAQPDSSQYVNYTRTYLYDDSGNLQTLTHTGAGNFTRKMTTETTSSRSVQQNDGGAQSPDDVAGWFDSNGNLRQLQAGSPPSGSLTAQQDALEWGGSDNLQSVTLLSRSSTDMSQNDREVYQYSGSSRVRKQTRTLVNGGSGLWAVDEVRYLAGMELRRSWQETVSGSSVTPGAVTEELHVVTGQAGRAGIRVLHWETGMPDDIPANDQVRWSVDDNIGSLSLELDVEGQVISREEYYPFGGTAVWSARSEVEADYKVVRYSGKERDGTGLYYYGHRYYAPWLCRWVSADPASEVDGLNLFRMVRNNPVSFSDYRGMLKTGEDARREVAKNFIVEAHMAPIETVSENNSVILSFREAGKYTIEALQRDAAAKGHNILEKTIKPSSLSSAYGERANEMEEKAKSAGLIGMVGHWVDIGNGTKEIKGIWVHDTLTHEDTVFKLSMDNAESLKSFKMQVRLGNIVPFTGDYDMHDMRGMKDENNQSEFIKPESYAEKAIAHAINEGVAAVDPVRHLDQEHEHMHVVRHGPQQNFLGYREEYETEEAIKDKGSLAVVANPGPFPIAIVNKTDWTIVENLEEWGTYFRDLNIVQPPHWSTLPQSYHSQMNKNIGVVETRTGMVSSPAFARRLKK</sequence>
<dbReference type="NCBIfam" id="TIGR03696">
    <property type="entry name" value="Rhs_assc_core"/>
    <property type="match status" value="1"/>
</dbReference>
<accession>A0A701USW7</accession>
<gene>
    <name evidence="2" type="ORF">G0B32_17145</name>
</gene>
<dbReference type="AlphaFoldDB" id="A0A701USW7"/>
<proteinExistence type="predicted"/>
<dbReference type="PANTHER" id="PTHR32305:SF15">
    <property type="entry name" value="PROTEIN RHSA-RELATED"/>
    <property type="match status" value="1"/>
</dbReference>
<feature type="region of interest" description="Disordered" evidence="1">
    <location>
        <begin position="416"/>
        <end position="467"/>
    </location>
</feature>
<evidence type="ECO:0000313" key="2">
    <source>
        <dbReference type="EMBL" id="HAC6520360.1"/>
    </source>
</evidence>
<dbReference type="Gene3D" id="2.180.10.10">
    <property type="entry name" value="RHS repeat-associated core"/>
    <property type="match status" value="1"/>
</dbReference>
<protein>
    <submittedName>
        <fullName evidence="2">RHS repeat protein</fullName>
    </submittedName>
</protein>
<dbReference type="InterPro" id="IPR050708">
    <property type="entry name" value="T6SS_VgrG/RHS"/>
</dbReference>
<feature type="compositionally biased region" description="Polar residues" evidence="1">
    <location>
        <begin position="416"/>
        <end position="435"/>
    </location>
</feature>
<comment type="caution">
    <text evidence="2">The sequence shown here is derived from an EMBL/GenBank/DDBJ whole genome shotgun (WGS) entry which is preliminary data.</text>
</comment>
<reference evidence="2" key="1">
    <citation type="journal article" date="2018" name="Genome Biol.">
        <title>SKESA: strategic k-mer extension for scrupulous assemblies.</title>
        <authorList>
            <person name="Souvorov A."/>
            <person name="Agarwala R."/>
            <person name="Lipman D.J."/>
        </authorList>
    </citation>
    <scope>NUCLEOTIDE SEQUENCE</scope>
    <source>
        <strain evidence="2">74-85</strain>
    </source>
</reference>
<dbReference type="EMBL" id="DAAMGC010000017">
    <property type="protein sequence ID" value="HAC6520360.1"/>
    <property type="molecule type" value="Genomic_DNA"/>
</dbReference>
<dbReference type="PANTHER" id="PTHR32305">
    <property type="match status" value="1"/>
</dbReference>
<name>A0A701USW7_SALHO</name>
<evidence type="ECO:0000256" key="1">
    <source>
        <dbReference type="SAM" id="MobiDB-lite"/>
    </source>
</evidence>
<feature type="compositionally biased region" description="Polar residues" evidence="1">
    <location>
        <begin position="448"/>
        <end position="467"/>
    </location>
</feature>
<reference evidence="2" key="2">
    <citation type="submission" date="2018-07" db="EMBL/GenBank/DDBJ databases">
        <authorList>
            <consortium name="NCBI Pathogen Detection Project"/>
        </authorList>
    </citation>
    <scope>NUCLEOTIDE SEQUENCE</scope>
    <source>
        <strain evidence="2">74-85</strain>
    </source>
</reference>